<dbReference type="PANTHER" id="PTHR34848">
    <property type="match status" value="1"/>
</dbReference>
<dbReference type="AlphaFoldDB" id="A0AAJ1VET0"/>
<dbReference type="GO" id="GO:0005524">
    <property type="term" value="F:ATP binding"/>
    <property type="evidence" value="ECO:0007669"/>
    <property type="project" value="UniProtKB-KW"/>
</dbReference>
<keyword evidence="11" id="KW-0808">Transferase</keyword>
<dbReference type="InterPro" id="IPR027417">
    <property type="entry name" value="P-loop_NTPase"/>
</dbReference>
<comment type="catalytic activity">
    <reaction evidence="3">
        <text>adenosylcob(III)inamide + GTP = adenosylcob(III)inamide phosphate + GDP + H(+)</text>
        <dbReference type="Rhea" id="RHEA:15765"/>
        <dbReference type="ChEBI" id="CHEBI:2480"/>
        <dbReference type="ChEBI" id="CHEBI:15378"/>
        <dbReference type="ChEBI" id="CHEBI:37565"/>
        <dbReference type="ChEBI" id="CHEBI:58189"/>
        <dbReference type="ChEBI" id="CHEBI:58502"/>
        <dbReference type="EC" id="2.7.1.156"/>
    </reaction>
</comment>
<evidence type="ECO:0000256" key="12">
    <source>
        <dbReference type="ARBA" id="ARBA00022741"/>
    </source>
</evidence>
<gene>
    <name evidence="18" type="ORF">QUF85_28460</name>
</gene>
<dbReference type="PANTHER" id="PTHR34848:SF1">
    <property type="entry name" value="BIFUNCTIONAL ADENOSYLCOBALAMIN BIOSYNTHESIS PROTEIN COBU"/>
    <property type="match status" value="1"/>
</dbReference>
<dbReference type="RefSeq" id="WP_289351388.1">
    <property type="nucleotide sequence ID" value="NZ_JAUCFI010000003.1"/>
</dbReference>
<evidence type="ECO:0000256" key="3">
    <source>
        <dbReference type="ARBA" id="ARBA00001522"/>
    </source>
</evidence>
<comment type="catalytic activity">
    <reaction evidence="1">
        <text>adenosylcob(III)inamide + ATP = adenosylcob(III)inamide phosphate + ADP + H(+)</text>
        <dbReference type="Rhea" id="RHEA:15769"/>
        <dbReference type="ChEBI" id="CHEBI:2480"/>
        <dbReference type="ChEBI" id="CHEBI:15378"/>
        <dbReference type="ChEBI" id="CHEBI:30616"/>
        <dbReference type="ChEBI" id="CHEBI:58502"/>
        <dbReference type="ChEBI" id="CHEBI:456216"/>
        <dbReference type="EC" id="2.7.1.156"/>
    </reaction>
</comment>
<dbReference type="GO" id="GO:0008820">
    <property type="term" value="F:cobinamide phosphate guanylyltransferase activity"/>
    <property type="evidence" value="ECO:0007669"/>
    <property type="project" value="UniProtKB-EC"/>
</dbReference>
<evidence type="ECO:0000256" key="11">
    <source>
        <dbReference type="ARBA" id="ARBA00022679"/>
    </source>
</evidence>
<evidence type="ECO:0000256" key="1">
    <source>
        <dbReference type="ARBA" id="ARBA00000312"/>
    </source>
</evidence>
<sequence>MGRPEQLKEGRTLHFVTGGAYNGKTKWVKQLYGLENDVLWLSGYRQEQPELIDFQGRAVVLQGLDAWIQQDAEKMDSDSIRRRWKEIMADWRIWENDRDEHSCIVIGSDISKGIVPMEARDRRWRDACGWVYQDVASISKRVDIIWYGINQRIK</sequence>
<comment type="similarity">
    <text evidence="7">Belongs to the CobU/CobP family.</text>
</comment>
<evidence type="ECO:0000256" key="8">
    <source>
        <dbReference type="ARBA" id="ARBA00012016"/>
    </source>
</evidence>
<keyword evidence="10" id="KW-0169">Cobalamin biosynthesis</keyword>
<keyword evidence="15" id="KW-0342">GTP-binding</keyword>
<proteinExistence type="inferred from homology"/>
<protein>
    <recommendedName>
        <fullName evidence="16">Adenosylcobinamide kinase</fullName>
        <ecNumber evidence="8">2.7.1.156</ecNumber>
        <ecNumber evidence="9">2.7.7.62</ecNumber>
    </recommendedName>
    <alternativeName>
        <fullName evidence="17">Adenosylcobinamide-phosphate guanylyltransferase</fullName>
    </alternativeName>
</protein>
<evidence type="ECO:0000256" key="16">
    <source>
        <dbReference type="ARBA" id="ARBA00029570"/>
    </source>
</evidence>
<evidence type="ECO:0000313" key="19">
    <source>
        <dbReference type="Proteomes" id="UP001238973"/>
    </source>
</evidence>
<dbReference type="InterPro" id="IPR003203">
    <property type="entry name" value="CobU/CobP"/>
</dbReference>
<evidence type="ECO:0000256" key="14">
    <source>
        <dbReference type="ARBA" id="ARBA00022840"/>
    </source>
</evidence>
<evidence type="ECO:0000256" key="6">
    <source>
        <dbReference type="ARBA" id="ARBA00005159"/>
    </source>
</evidence>
<evidence type="ECO:0000256" key="13">
    <source>
        <dbReference type="ARBA" id="ARBA00022777"/>
    </source>
</evidence>
<evidence type="ECO:0000256" key="10">
    <source>
        <dbReference type="ARBA" id="ARBA00022573"/>
    </source>
</evidence>
<comment type="pathway">
    <text evidence="6">Cofactor biosynthesis; adenosylcobalamin biosynthesis; adenosylcobalamin from cob(II)yrinate a,c-diamide: step 5/7.</text>
</comment>
<keyword evidence="14" id="KW-0067">ATP-binding</keyword>
<evidence type="ECO:0000256" key="9">
    <source>
        <dbReference type="ARBA" id="ARBA00012523"/>
    </source>
</evidence>
<dbReference type="Pfam" id="PF02283">
    <property type="entry name" value="CobU"/>
    <property type="match status" value="1"/>
</dbReference>
<comment type="caution">
    <text evidence="18">The sequence shown here is derived from an EMBL/GenBank/DDBJ whole genome shotgun (WGS) entry which is preliminary data.</text>
</comment>
<keyword evidence="12" id="KW-0547">Nucleotide-binding</keyword>
<keyword evidence="13 18" id="KW-0418">Kinase</keyword>
<dbReference type="EC" id="2.7.1.156" evidence="8"/>
<evidence type="ECO:0000256" key="4">
    <source>
        <dbReference type="ARBA" id="ARBA00003889"/>
    </source>
</evidence>
<dbReference type="EC" id="2.7.7.62" evidence="9"/>
<evidence type="ECO:0000256" key="5">
    <source>
        <dbReference type="ARBA" id="ARBA00004692"/>
    </source>
</evidence>
<dbReference type="Proteomes" id="UP001238973">
    <property type="component" value="Unassembled WGS sequence"/>
</dbReference>
<dbReference type="EMBL" id="JAUCFI010000003">
    <property type="protein sequence ID" value="MDM5287200.1"/>
    <property type="molecule type" value="Genomic_DNA"/>
</dbReference>
<dbReference type="GO" id="GO:0009236">
    <property type="term" value="P:cobalamin biosynthetic process"/>
    <property type="evidence" value="ECO:0007669"/>
    <property type="project" value="UniProtKB-KW"/>
</dbReference>
<dbReference type="SUPFAM" id="SSF52540">
    <property type="entry name" value="P-loop containing nucleoside triphosphate hydrolases"/>
    <property type="match status" value="1"/>
</dbReference>
<comment type="catalytic activity">
    <reaction evidence="2">
        <text>adenosylcob(III)inamide phosphate + GTP + H(+) = adenosylcob(III)inamide-GDP + diphosphate</text>
        <dbReference type="Rhea" id="RHEA:22712"/>
        <dbReference type="ChEBI" id="CHEBI:15378"/>
        <dbReference type="ChEBI" id="CHEBI:33019"/>
        <dbReference type="ChEBI" id="CHEBI:37565"/>
        <dbReference type="ChEBI" id="CHEBI:58502"/>
        <dbReference type="ChEBI" id="CHEBI:60487"/>
        <dbReference type="EC" id="2.7.7.62"/>
    </reaction>
</comment>
<evidence type="ECO:0000256" key="15">
    <source>
        <dbReference type="ARBA" id="ARBA00023134"/>
    </source>
</evidence>
<organism evidence="18 19">
    <name type="scientific">Peribacillus frigoritolerans</name>
    <dbReference type="NCBI Taxonomy" id="450367"/>
    <lineage>
        <taxon>Bacteria</taxon>
        <taxon>Bacillati</taxon>
        <taxon>Bacillota</taxon>
        <taxon>Bacilli</taxon>
        <taxon>Bacillales</taxon>
        <taxon>Bacillaceae</taxon>
        <taxon>Peribacillus</taxon>
    </lineage>
</organism>
<comment type="function">
    <text evidence="4">Catalyzes ATP-dependent phosphorylation of adenosylcobinamide and addition of GMP to adenosylcobinamide phosphate.</text>
</comment>
<dbReference type="GO" id="GO:0043752">
    <property type="term" value="F:adenosylcobinamide kinase activity"/>
    <property type="evidence" value="ECO:0007669"/>
    <property type="project" value="UniProtKB-EC"/>
</dbReference>
<reference evidence="18" key="1">
    <citation type="submission" date="2023-06" db="EMBL/GenBank/DDBJ databases">
        <title>Comparative genomics of Bacillaceae isolates and their secondary metabolite potential.</title>
        <authorList>
            <person name="Song L."/>
            <person name="Nielsen L.J."/>
            <person name="Mohite O."/>
            <person name="Xu X."/>
            <person name="Weber T."/>
            <person name="Kovacs A.T."/>
        </authorList>
    </citation>
    <scope>NUCLEOTIDE SEQUENCE</scope>
    <source>
        <strain evidence="18">G1S1</strain>
    </source>
</reference>
<accession>A0AAJ1VET0</accession>
<dbReference type="GO" id="GO:0005525">
    <property type="term" value="F:GTP binding"/>
    <property type="evidence" value="ECO:0007669"/>
    <property type="project" value="UniProtKB-KW"/>
</dbReference>
<name>A0AAJ1VET0_9BACI</name>
<evidence type="ECO:0000256" key="2">
    <source>
        <dbReference type="ARBA" id="ARBA00000711"/>
    </source>
</evidence>
<keyword evidence="18" id="KW-0548">Nucleotidyltransferase</keyword>
<evidence type="ECO:0000256" key="7">
    <source>
        <dbReference type="ARBA" id="ARBA00007490"/>
    </source>
</evidence>
<comment type="pathway">
    <text evidence="5">Cofactor biosynthesis; adenosylcobalamin biosynthesis; adenosylcobalamin from cob(II)yrinate a,c-diamide: step 6/7.</text>
</comment>
<evidence type="ECO:0000256" key="17">
    <source>
        <dbReference type="ARBA" id="ARBA00030571"/>
    </source>
</evidence>
<dbReference type="Gene3D" id="3.40.50.300">
    <property type="entry name" value="P-loop containing nucleotide triphosphate hydrolases"/>
    <property type="match status" value="1"/>
</dbReference>
<evidence type="ECO:0000313" key="18">
    <source>
        <dbReference type="EMBL" id="MDM5287200.1"/>
    </source>
</evidence>